<gene>
    <name evidence="1" type="ORF">HAX54_047153</name>
</gene>
<dbReference type="Proteomes" id="UP000823775">
    <property type="component" value="Unassembled WGS sequence"/>
</dbReference>
<reference evidence="1 2" key="1">
    <citation type="journal article" date="2021" name="BMC Genomics">
        <title>Datura genome reveals duplications of psychoactive alkaloid biosynthetic genes and high mutation rate following tissue culture.</title>
        <authorList>
            <person name="Rajewski A."/>
            <person name="Carter-House D."/>
            <person name="Stajich J."/>
            <person name="Litt A."/>
        </authorList>
    </citation>
    <scope>NUCLEOTIDE SEQUENCE [LARGE SCALE GENOMIC DNA]</scope>
    <source>
        <strain evidence="1">AR-01</strain>
    </source>
</reference>
<sequence>MEGSWEGGRVGNEVLGKWRCCGGDEKVERGSVRKISSMCTGSHLCQTGVPQNATDVSL</sequence>
<organism evidence="1 2">
    <name type="scientific">Datura stramonium</name>
    <name type="common">Jimsonweed</name>
    <name type="synonym">Common thornapple</name>
    <dbReference type="NCBI Taxonomy" id="4076"/>
    <lineage>
        <taxon>Eukaryota</taxon>
        <taxon>Viridiplantae</taxon>
        <taxon>Streptophyta</taxon>
        <taxon>Embryophyta</taxon>
        <taxon>Tracheophyta</taxon>
        <taxon>Spermatophyta</taxon>
        <taxon>Magnoliopsida</taxon>
        <taxon>eudicotyledons</taxon>
        <taxon>Gunneridae</taxon>
        <taxon>Pentapetalae</taxon>
        <taxon>asterids</taxon>
        <taxon>lamiids</taxon>
        <taxon>Solanales</taxon>
        <taxon>Solanaceae</taxon>
        <taxon>Solanoideae</taxon>
        <taxon>Datureae</taxon>
        <taxon>Datura</taxon>
    </lineage>
</organism>
<comment type="caution">
    <text evidence="1">The sequence shown here is derived from an EMBL/GenBank/DDBJ whole genome shotgun (WGS) entry which is preliminary data.</text>
</comment>
<keyword evidence="2" id="KW-1185">Reference proteome</keyword>
<name>A0ABS8SSH9_DATST</name>
<proteinExistence type="predicted"/>
<protein>
    <submittedName>
        <fullName evidence="1">Uncharacterized protein</fullName>
    </submittedName>
</protein>
<evidence type="ECO:0000313" key="2">
    <source>
        <dbReference type="Proteomes" id="UP000823775"/>
    </source>
</evidence>
<accession>A0ABS8SSH9</accession>
<feature type="non-terminal residue" evidence="1">
    <location>
        <position position="58"/>
    </location>
</feature>
<evidence type="ECO:0000313" key="1">
    <source>
        <dbReference type="EMBL" id="MCD7461806.1"/>
    </source>
</evidence>
<dbReference type="EMBL" id="JACEIK010000756">
    <property type="protein sequence ID" value="MCD7461806.1"/>
    <property type="molecule type" value="Genomic_DNA"/>
</dbReference>